<dbReference type="STRING" id="65393.PCC7424_3358"/>
<proteinExistence type="predicted"/>
<dbReference type="EMBL" id="CP001291">
    <property type="protein sequence ID" value="ACK71754.1"/>
    <property type="molecule type" value="Genomic_DNA"/>
</dbReference>
<accession>B7KE56</accession>
<dbReference type="KEGG" id="cyc:PCC7424_3358"/>
<keyword evidence="2" id="KW-1185">Reference proteome</keyword>
<evidence type="ECO:0000313" key="2">
    <source>
        <dbReference type="Proteomes" id="UP000002384"/>
    </source>
</evidence>
<name>B7KE56_GLOC7</name>
<reference evidence="2" key="1">
    <citation type="journal article" date="2011" name="MBio">
        <title>Novel metabolic attributes of the genus Cyanothece, comprising a group of unicellular nitrogen-fixing Cyanobacteria.</title>
        <authorList>
            <person name="Bandyopadhyay A."/>
            <person name="Elvitigala T."/>
            <person name="Welsh E."/>
            <person name="Stockel J."/>
            <person name="Liberton M."/>
            <person name="Min H."/>
            <person name="Sherman L.A."/>
            <person name="Pakrasi H.B."/>
        </authorList>
    </citation>
    <scope>NUCLEOTIDE SEQUENCE [LARGE SCALE GENOMIC DNA]</scope>
    <source>
        <strain evidence="2">PCC 7424</strain>
    </source>
</reference>
<gene>
    <name evidence="1" type="ordered locus">PCC7424_3358</name>
</gene>
<protein>
    <submittedName>
        <fullName evidence="1">Uncharacterized protein</fullName>
    </submittedName>
</protein>
<dbReference type="AlphaFoldDB" id="B7KE56"/>
<dbReference type="Pfam" id="PF19991">
    <property type="entry name" value="HMA_2"/>
    <property type="match status" value="1"/>
</dbReference>
<dbReference type="RefSeq" id="WP_015955349.1">
    <property type="nucleotide sequence ID" value="NC_011729.1"/>
</dbReference>
<dbReference type="eggNOG" id="ENOG5032R9K">
    <property type="taxonomic scope" value="Bacteria"/>
</dbReference>
<dbReference type="OrthoDB" id="514446at2"/>
<sequence length="203" mass="23020">MAIASYVPMELNRGEITTTESTMIPAYLISQTPGRIRLRLNKNDCHPQKIDQLVNALKEQLEIYRVRSNSQTGSLTIFYATNHWNFEKIADVLQTLNIALLKPEKKENPYPYQSEVAAEVTSFFSGVNHRVGQATEGTIDVRFLVPLGFSFLAVRQLLIKGLSLDIIPWYVFAWYAFDSFLKLHYTSPPSPVKSALTSKSTNF</sequence>
<evidence type="ECO:0000313" key="1">
    <source>
        <dbReference type="EMBL" id="ACK71754.1"/>
    </source>
</evidence>
<organism evidence="1 2">
    <name type="scientific">Gloeothece citriformis (strain PCC 7424)</name>
    <name type="common">Cyanothece sp. (strain PCC 7424)</name>
    <dbReference type="NCBI Taxonomy" id="65393"/>
    <lineage>
        <taxon>Bacteria</taxon>
        <taxon>Bacillati</taxon>
        <taxon>Cyanobacteriota</taxon>
        <taxon>Cyanophyceae</taxon>
        <taxon>Oscillatoriophycideae</taxon>
        <taxon>Chroococcales</taxon>
        <taxon>Aphanothecaceae</taxon>
        <taxon>Gloeothece</taxon>
        <taxon>Gloeothece citriformis</taxon>
    </lineage>
</organism>
<dbReference type="HOGENOM" id="CLU_1406626_0_0_3"/>
<dbReference type="Proteomes" id="UP000002384">
    <property type="component" value="Chromosome"/>
</dbReference>